<evidence type="ECO:0000313" key="1">
    <source>
        <dbReference type="EMBL" id="KAI3720703.1"/>
    </source>
</evidence>
<name>A0ACB9BF49_CICIN</name>
<comment type="caution">
    <text evidence="1">The sequence shown here is derived from an EMBL/GenBank/DDBJ whole genome shotgun (WGS) entry which is preliminary data.</text>
</comment>
<sequence>MEGIVAKYIYCIRGSRQEKEAFYKPLVTHNTHTSSLSLSLSLSLSKVPVYDRIQESIQFCFSIKFTKPLLNSPPR</sequence>
<accession>A0ACB9BF49</accession>
<evidence type="ECO:0000313" key="2">
    <source>
        <dbReference type="Proteomes" id="UP001055811"/>
    </source>
</evidence>
<proteinExistence type="predicted"/>
<dbReference type="Proteomes" id="UP001055811">
    <property type="component" value="Linkage Group LG06"/>
</dbReference>
<dbReference type="EMBL" id="CM042014">
    <property type="protein sequence ID" value="KAI3720703.1"/>
    <property type="molecule type" value="Genomic_DNA"/>
</dbReference>
<gene>
    <name evidence="1" type="ORF">L2E82_31695</name>
</gene>
<reference evidence="2" key="1">
    <citation type="journal article" date="2022" name="Mol. Ecol. Resour.">
        <title>The genomes of chicory, endive, great burdock and yacon provide insights into Asteraceae palaeo-polyploidization history and plant inulin production.</title>
        <authorList>
            <person name="Fan W."/>
            <person name="Wang S."/>
            <person name="Wang H."/>
            <person name="Wang A."/>
            <person name="Jiang F."/>
            <person name="Liu H."/>
            <person name="Zhao H."/>
            <person name="Xu D."/>
            <person name="Zhang Y."/>
        </authorList>
    </citation>
    <scope>NUCLEOTIDE SEQUENCE [LARGE SCALE GENOMIC DNA]</scope>
    <source>
        <strain evidence="2">cv. Punajuju</strain>
    </source>
</reference>
<reference evidence="1 2" key="2">
    <citation type="journal article" date="2022" name="Mol. Ecol. Resour.">
        <title>The genomes of chicory, endive, great burdock and yacon provide insights into Asteraceae paleo-polyploidization history and plant inulin production.</title>
        <authorList>
            <person name="Fan W."/>
            <person name="Wang S."/>
            <person name="Wang H."/>
            <person name="Wang A."/>
            <person name="Jiang F."/>
            <person name="Liu H."/>
            <person name="Zhao H."/>
            <person name="Xu D."/>
            <person name="Zhang Y."/>
        </authorList>
    </citation>
    <scope>NUCLEOTIDE SEQUENCE [LARGE SCALE GENOMIC DNA]</scope>
    <source>
        <strain evidence="2">cv. Punajuju</strain>
        <tissue evidence="1">Leaves</tissue>
    </source>
</reference>
<protein>
    <submittedName>
        <fullName evidence="1">Uncharacterized protein</fullName>
    </submittedName>
</protein>
<organism evidence="1 2">
    <name type="scientific">Cichorium intybus</name>
    <name type="common">Chicory</name>
    <dbReference type="NCBI Taxonomy" id="13427"/>
    <lineage>
        <taxon>Eukaryota</taxon>
        <taxon>Viridiplantae</taxon>
        <taxon>Streptophyta</taxon>
        <taxon>Embryophyta</taxon>
        <taxon>Tracheophyta</taxon>
        <taxon>Spermatophyta</taxon>
        <taxon>Magnoliopsida</taxon>
        <taxon>eudicotyledons</taxon>
        <taxon>Gunneridae</taxon>
        <taxon>Pentapetalae</taxon>
        <taxon>asterids</taxon>
        <taxon>campanulids</taxon>
        <taxon>Asterales</taxon>
        <taxon>Asteraceae</taxon>
        <taxon>Cichorioideae</taxon>
        <taxon>Cichorieae</taxon>
        <taxon>Cichoriinae</taxon>
        <taxon>Cichorium</taxon>
    </lineage>
</organism>
<keyword evidence="2" id="KW-1185">Reference proteome</keyword>